<keyword evidence="7" id="KW-1278">Translocase</keyword>
<dbReference type="InterPro" id="IPR050093">
    <property type="entry name" value="ABC_SmlMolc_Importer"/>
</dbReference>
<gene>
    <name evidence="10" type="ORF">F6X38_17715</name>
</gene>
<evidence type="ECO:0000256" key="2">
    <source>
        <dbReference type="ARBA" id="ARBA00022448"/>
    </source>
</evidence>
<dbReference type="PROSITE" id="PS00211">
    <property type="entry name" value="ABC_TRANSPORTER_1"/>
    <property type="match status" value="1"/>
</dbReference>
<keyword evidence="6 10" id="KW-0067">ATP-binding</keyword>
<evidence type="ECO:0000256" key="5">
    <source>
        <dbReference type="ARBA" id="ARBA00022741"/>
    </source>
</evidence>
<reference evidence="10 11" key="1">
    <citation type="submission" date="2019-09" db="EMBL/GenBank/DDBJ databases">
        <title>YIM 132180 draft genome.</title>
        <authorList>
            <person name="Zhang K."/>
        </authorList>
    </citation>
    <scope>NUCLEOTIDE SEQUENCE [LARGE SCALE GENOMIC DNA]</scope>
    <source>
        <strain evidence="10 11">YIM 132180</strain>
    </source>
</reference>
<dbReference type="PANTHER" id="PTHR42781:SF1">
    <property type="entry name" value="THIAMINE IMPORT ATP-BINDING PROTEIN THIQ"/>
    <property type="match status" value="1"/>
</dbReference>
<evidence type="ECO:0000313" key="10">
    <source>
        <dbReference type="EMBL" id="KAB0677516.1"/>
    </source>
</evidence>
<name>A0A7V7PLX8_9HYPH</name>
<keyword evidence="3" id="KW-1003">Cell membrane</keyword>
<dbReference type="SUPFAM" id="SSF52540">
    <property type="entry name" value="P-loop containing nucleoside triphosphate hydrolases"/>
    <property type="match status" value="1"/>
</dbReference>
<dbReference type="Proteomes" id="UP000432089">
    <property type="component" value="Unassembled WGS sequence"/>
</dbReference>
<dbReference type="PANTHER" id="PTHR42781">
    <property type="entry name" value="SPERMIDINE/PUTRESCINE IMPORT ATP-BINDING PROTEIN POTA"/>
    <property type="match status" value="1"/>
</dbReference>
<evidence type="ECO:0000313" key="11">
    <source>
        <dbReference type="Proteomes" id="UP000432089"/>
    </source>
</evidence>
<keyword evidence="5" id="KW-0547">Nucleotide-binding</keyword>
<feature type="domain" description="ABC transporter" evidence="9">
    <location>
        <begin position="16"/>
        <end position="230"/>
    </location>
</feature>
<dbReference type="AlphaFoldDB" id="A0A7V7PLX8"/>
<dbReference type="InterPro" id="IPR017871">
    <property type="entry name" value="ABC_transporter-like_CS"/>
</dbReference>
<dbReference type="GO" id="GO:0016887">
    <property type="term" value="F:ATP hydrolysis activity"/>
    <property type="evidence" value="ECO:0007669"/>
    <property type="project" value="InterPro"/>
</dbReference>
<evidence type="ECO:0000256" key="1">
    <source>
        <dbReference type="ARBA" id="ARBA00005417"/>
    </source>
</evidence>
<accession>A0A7V7PLX8</accession>
<evidence type="ECO:0000256" key="6">
    <source>
        <dbReference type="ARBA" id="ARBA00022840"/>
    </source>
</evidence>
<dbReference type="EMBL" id="VZDO01000016">
    <property type="protein sequence ID" value="KAB0677516.1"/>
    <property type="molecule type" value="Genomic_DNA"/>
</dbReference>
<dbReference type="Pfam" id="PF00005">
    <property type="entry name" value="ABC_tran"/>
    <property type="match status" value="1"/>
</dbReference>
<evidence type="ECO:0000256" key="7">
    <source>
        <dbReference type="ARBA" id="ARBA00022967"/>
    </source>
</evidence>
<keyword evidence="2" id="KW-0813">Transport</keyword>
<keyword evidence="11" id="KW-1185">Reference proteome</keyword>
<dbReference type="InterPro" id="IPR003439">
    <property type="entry name" value="ABC_transporter-like_ATP-bd"/>
</dbReference>
<dbReference type="SMART" id="SM00382">
    <property type="entry name" value="AAA"/>
    <property type="match status" value="1"/>
</dbReference>
<dbReference type="InterPro" id="IPR027417">
    <property type="entry name" value="P-loop_NTPase"/>
</dbReference>
<organism evidence="10 11">
    <name type="scientific">Plantimonas leprariae</name>
    <dbReference type="NCBI Taxonomy" id="2615207"/>
    <lineage>
        <taxon>Bacteria</taxon>
        <taxon>Pseudomonadati</taxon>
        <taxon>Pseudomonadota</taxon>
        <taxon>Alphaproteobacteria</taxon>
        <taxon>Hyphomicrobiales</taxon>
        <taxon>Aurantimonadaceae</taxon>
        <taxon>Plantimonas</taxon>
    </lineage>
</organism>
<keyword evidence="4" id="KW-0997">Cell inner membrane</keyword>
<sequence>MASIARSLTETRPSAVRIAGLRRGFDGRAVLDGIDLEIGQGEFVALLGRSGSGKSTILRAVAGLDADVEGRIDVPERRSVLFQDSRLLPWMRVLDNVILGLAGTGIRDKARHALSEVGLADKADAWPKTLSGGEQQRVALARSLARDPELLLADEPFSALDALTRLKMHGLLQQLRRRHAPAVLFVTHDVEEALRLADRIAITANGRISFDHPVGNARSSPERLDALRREILDRLGVPSH</sequence>
<dbReference type="PROSITE" id="PS50893">
    <property type="entry name" value="ABC_TRANSPORTER_2"/>
    <property type="match status" value="1"/>
</dbReference>
<proteinExistence type="inferred from homology"/>
<evidence type="ECO:0000256" key="3">
    <source>
        <dbReference type="ARBA" id="ARBA00022475"/>
    </source>
</evidence>
<evidence type="ECO:0000259" key="9">
    <source>
        <dbReference type="PROSITE" id="PS50893"/>
    </source>
</evidence>
<dbReference type="GO" id="GO:0005524">
    <property type="term" value="F:ATP binding"/>
    <property type="evidence" value="ECO:0007669"/>
    <property type="project" value="UniProtKB-KW"/>
</dbReference>
<evidence type="ECO:0000256" key="4">
    <source>
        <dbReference type="ARBA" id="ARBA00022519"/>
    </source>
</evidence>
<evidence type="ECO:0000256" key="8">
    <source>
        <dbReference type="ARBA" id="ARBA00023136"/>
    </source>
</evidence>
<keyword evidence="8" id="KW-0472">Membrane</keyword>
<dbReference type="Gene3D" id="3.40.50.300">
    <property type="entry name" value="P-loop containing nucleotide triphosphate hydrolases"/>
    <property type="match status" value="1"/>
</dbReference>
<comment type="similarity">
    <text evidence="1">Belongs to the ABC transporter superfamily.</text>
</comment>
<dbReference type="InterPro" id="IPR003593">
    <property type="entry name" value="AAA+_ATPase"/>
</dbReference>
<comment type="caution">
    <text evidence="10">The sequence shown here is derived from an EMBL/GenBank/DDBJ whole genome shotgun (WGS) entry which is preliminary data.</text>
</comment>
<protein>
    <submittedName>
        <fullName evidence="10">ABC transporter ATP-binding protein</fullName>
    </submittedName>
</protein>